<dbReference type="EMBL" id="CAKOGL010000006">
    <property type="protein sequence ID" value="CAH2087610.1"/>
    <property type="molecule type" value="Genomic_DNA"/>
</dbReference>
<dbReference type="Proteomes" id="UP001153954">
    <property type="component" value="Unassembled WGS sequence"/>
</dbReference>
<reference evidence="2" key="1">
    <citation type="submission" date="2022-03" db="EMBL/GenBank/DDBJ databases">
        <authorList>
            <person name="Tunstrom K."/>
        </authorList>
    </citation>
    <scope>NUCLEOTIDE SEQUENCE</scope>
</reference>
<proteinExistence type="predicted"/>
<evidence type="ECO:0000256" key="1">
    <source>
        <dbReference type="SAM" id="SignalP"/>
    </source>
</evidence>
<dbReference type="Pfam" id="PF07841">
    <property type="entry name" value="DM4_12"/>
    <property type="match status" value="1"/>
</dbReference>
<evidence type="ECO:0000313" key="2">
    <source>
        <dbReference type="EMBL" id="CAH2087610.1"/>
    </source>
</evidence>
<gene>
    <name evidence="2" type="ORF">EEDITHA_LOCUS3855</name>
</gene>
<protein>
    <submittedName>
        <fullName evidence="2">Uncharacterized protein</fullName>
    </submittedName>
</protein>
<feature type="chain" id="PRO_5043807166" evidence="1">
    <location>
        <begin position="23"/>
        <end position="263"/>
    </location>
</feature>
<keyword evidence="3" id="KW-1185">Reference proteome</keyword>
<name>A0AAU9TKG9_EUPED</name>
<accession>A0AAU9TKG9</accession>
<dbReference type="PANTHER" id="PTHR21398:SF1">
    <property type="entry name" value="FI03705P"/>
    <property type="match status" value="1"/>
</dbReference>
<organism evidence="2 3">
    <name type="scientific">Euphydryas editha</name>
    <name type="common">Edith's checkerspot</name>
    <dbReference type="NCBI Taxonomy" id="104508"/>
    <lineage>
        <taxon>Eukaryota</taxon>
        <taxon>Metazoa</taxon>
        <taxon>Ecdysozoa</taxon>
        <taxon>Arthropoda</taxon>
        <taxon>Hexapoda</taxon>
        <taxon>Insecta</taxon>
        <taxon>Pterygota</taxon>
        <taxon>Neoptera</taxon>
        <taxon>Endopterygota</taxon>
        <taxon>Lepidoptera</taxon>
        <taxon>Glossata</taxon>
        <taxon>Ditrysia</taxon>
        <taxon>Papilionoidea</taxon>
        <taxon>Nymphalidae</taxon>
        <taxon>Nymphalinae</taxon>
        <taxon>Euphydryas</taxon>
    </lineage>
</organism>
<feature type="signal peptide" evidence="1">
    <location>
        <begin position="1"/>
        <end position="22"/>
    </location>
</feature>
<dbReference type="SMART" id="SM00718">
    <property type="entry name" value="DM4_12"/>
    <property type="match status" value="1"/>
</dbReference>
<evidence type="ECO:0000313" key="3">
    <source>
        <dbReference type="Proteomes" id="UP001153954"/>
    </source>
</evidence>
<dbReference type="AlphaFoldDB" id="A0AAU9TKG9"/>
<comment type="caution">
    <text evidence="2">The sequence shown here is derived from an EMBL/GenBank/DDBJ whole genome shotgun (WGS) entry which is preliminary data.</text>
</comment>
<dbReference type="PANTHER" id="PTHR21398">
    <property type="entry name" value="AGAP007094-PA"/>
    <property type="match status" value="1"/>
</dbReference>
<dbReference type="InterPro" id="IPR006631">
    <property type="entry name" value="DM4_12"/>
</dbReference>
<keyword evidence="1" id="KW-0732">Signal</keyword>
<sequence>MCSLRHLIRFLCVITIISLSQTKDVNNFTNETKVLSRRKRFIIFPEGSSFQLVFCLAYPGISLREIVFWGITAALAYELPQDPYSPFNHKADPLHRRMDTKTIYFMDYDGKIIDQKPYKKKFIANPAFAKRSVDGLVSPEFKIDVKQIHASKHTREFLKGVHLDGVDFHRSSRARLYQQIEALLDGSGSDGRSCLLKTLCLIGQTENSPQGFFVEEILRAVFTLPKSNRIDDVDEEYDAAFSATQSCEQLYSNCNDNSNNLET</sequence>